<proteinExistence type="predicted"/>
<evidence type="ECO:0000313" key="1">
    <source>
        <dbReference type="EMBL" id="SDK94144.1"/>
    </source>
</evidence>
<dbReference type="RefSeq" id="WP_090553844.1">
    <property type="nucleotide sequence ID" value="NZ_FNFP01000005.1"/>
</dbReference>
<dbReference type="STRING" id="393762.SAMN05660472_02311"/>
<reference evidence="1 2" key="1">
    <citation type="submission" date="2016-10" db="EMBL/GenBank/DDBJ databases">
        <authorList>
            <person name="de Groot N.N."/>
        </authorList>
    </citation>
    <scope>NUCLEOTIDE SEQUENCE [LARGE SCALE GENOMIC DNA]</scope>
    <source>
        <strain evidence="1 2">DSM 18346</strain>
    </source>
</reference>
<keyword evidence="2" id="KW-1185">Reference proteome</keyword>
<dbReference type="AlphaFoldDB" id="A0A1G9G0G9"/>
<dbReference type="Proteomes" id="UP000198718">
    <property type="component" value="Unassembled WGS sequence"/>
</dbReference>
<dbReference type="EMBL" id="FNFP01000005">
    <property type="protein sequence ID" value="SDK94144.1"/>
    <property type="molecule type" value="Genomic_DNA"/>
</dbReference>
<evidence type="ECO:0000313" key="2">
    <source>
        <dbReference type="Proteomes" id="UP000198718"/>
    </source>
</evidence>
<protein>
    <submittedName>
        <fullName evidence="1">FdrA protein</fullName>
    </submittedName>
</protein>
<gene>
    <name evidence="1" type="ORF">SAMN05660472_02311</name>
</gene>
<accession>A0A1G9G0G9</accession>
<dbReference type="Gene3D" id="3.40.50.720">
    <property type="entry name" value="NAD(P)-binding Rossmann-like Domain"/>
    <property type="match status" value="1"/>
</dbReference>
<dbReference type="OrthoDB" id="48287at2"/>
<name>A0A1G9G0G9_9FIRM</name>
<organism evidence="1 2">
    <name type="scientific">Natronincola ferrireducens</name>
    <dbReference type="NCBI Taxonomy" id="393762"/>
    <lineage>
        <taxon>Bacteria</taxon>
        <taxon>Bacillati</taxon>
        <taxon>Bacillota</taxon>
        <taxon>Clostridia</taxon>
        <taxon>Peptostreptococcales</taxon>
        <taxon>Natronincolaceae</taxon>
        <taxon>Natronincola</taxon>
    </lineage>
</organism>
<sequence>MQNVNVLFKSQLKVVNIGLEGFYNSTKEQGTPSIQVDWRPPAGGNEKLLAILAKLNK</sequence>